<comment type="caution">
    <text evidence="2">The sequence shown here is derived from an EMBL/GenBank/DDBJ whole genome shotgun (WGS) entry which is preliminary data.</text>
</comment>
<gene>
    <name evidence="2" type="ORF">chiPu_0001038</name>
</gene>
<evidence type="ECO:0000313" key="3">
    <source>
        <dbReference type="Proteomes" id="UP000287033"/>
    </source>
</evidence>
<name>A0A401RWW6_CHIPU</name>
<dbReference type="Proteomes" id="UP000287033">
    <property type="component" value="Unassembled WGS sequence"/>
</dbReference>
<dbReference type="AlphaFoldDB" id="A0A401RWW6"/>
<proteinExistence type="predicted"/>
<feature type="compositionally biased region" description="Low complexity" evidence="1">
    <location>
        <begin position="10"/>
        <end position="22"/>
    </location>
</feature>
<evidence type="ECO:0000313" key="2">
    <source>
        <dbReference type="EMBL" id="GCC22650.1"/>
    </source>
</evidence>
<sequence>MSHPNPSDPPKSGSIKPSSSAPTADNWKTGASAHTQTTRPASTPPQYESEQAYRACVAPFPRTVKPISSPLSSEHCARAILLPKLRAVALGSRQVVKSLPKYACRNWYRPRCEWLHNMLLR</sequence>
<evidence type="ECO:0000256" key="1">
    <source>
        <dbReference type="SAM" id="MobiDB-lite"/>
    </source>
</evidence>
<feature type="region of interest" description="Disordered" evidence="1">
    <location>
        <begin position="1"/>
        <end position="48"/>
    </location>
</feature>
<organism evidence="2 3">
    <name type="scientific">Chiloscyllium punctatum</name>
    <name type="common">Brownbanded bambooshark</name>
    <name type="synonym">Hemiscyllium punctatum</name>
    <dbReference type="NCBI Taxonomy" id="137246"/>
    <lineage>
        <taxon>Eukaryota</taxon>
        <taxon>Metazoa</taxon>
        <taxon>Chordata</taxon>
        <taxon>Craniata</taxon>
        <taxon>Vertebrata</taxon>
        <taxon>Chondrichthyes</taxon>
        <taxon>Elasmobranchii</taxon>
        <taxon>Galeomorphii</taxon>
        <taxon>Galeoidea</taxon>
        <taxon>Orectolobiformes</taxon>
        <taxon>Hemiscylliidae</taxon>
        <taxon>Chiloscyllium</taxon>
    </lineage>
</organism>
<keyword evidence="3" id="KW-1185">Reference proteome</keyword>
<reference evidence="2 3" key="1">
    <citation type="journal article" date="2018" name="Nat. Ecol. Evol.">
        <title>Shark genomes provide insights into elasmobranch evolution and the origin of vertebrates.</title>
        <authorList>
            <person name="Hara Y"/>
            <person name="Yamaguchi K"/>
            <person name="Onimaru K"/>
            <person name="Kadota M"/>
            <person name="Koyanagi M"/>
            <person name="Keeley SD"/>
            <person name="Tatsumi K"/>
            <person name="Tanaka K"/>
            <person name="Motone F"/>
            <person name="Kageyama Y"/>
            <person name="Nozu R"/>
            <person name="Adachi N"/>
            <person name="Nishimura O"/>
            <person name="Nakagawa R"/>
            <person name="Tanegashima C"/>
            <person name="Kiyatake I"/>
            <person name="Matsumoto R"/>
            <person name="Murakumo K"/>
            <person name="Nishida K"/>
            <person name="Terakita A"/>
            <person name="Kuratani S"/>
            <person name="Sato K"/>
            <person name="Hyodo S Kuraku.S."/>
        </authorList>
    </citation>
    <scope>NUCLEOTIDE SEQUENCE [LARGE SCALE GENOMIC DNA]</scope>
</reference>
<protein>
    <submittedName>
        <fullName evidence="2">Uncharacterized protein</fullName>
    </submittedName>
</protein>
<dbReference type="EMBL" id="BEZZ01000015">
    <property type="protein sequence ID" value="GCC22650.1"/>
    <property type="molecule type" value="Genomic_DNA"/>
</dbReference>
<accession>A0A401RWW6</accession>
<feature type="compositionally biased region" description="Polar residues" evidence="1">
    <location>
        <begin position="32"/>
        <end position="48"/>
    </location>
</feature>